<dbReference type="GO" id="GO:0000139">
    <property type="term" value="C:Golgi membrane"/>
    <property type="evidence" value="ECO:0007669"/>
    <property type="project" value="UniProtKB-SubCell"/>
</dbReference>
<dbReference type="HOGENOM" id="CLU_043398_0_1_1"/>
<dbReference type="AlphaFoldDB" id="F6TJT5"/>
<evidence type="ECO:0000256" key="7">
    <source>
        <dbReference type="ARBA" id="ARBA00023136"/>
    </source>
</evidence>
<dbReference type="InterPro" id="IPR005331">
    <property type="entry name" value="Sulfotransferase"/>
</dbReference>
<keyword evidence="9" id="KW-0119">Carbohydrate metabolism</keyword>
<dbReference type="GeneTree" id="ENSGT00940000164429"/>
<reference evidence="10" key="2">
    <citation type="journal article" date="2008" name="Genome Biol.">
        <title>Improved genome assembly and evidence-based global gene model set for the chordate Ciona intestinalis: new insight into intron and operon populations.</title>
        <authorList>
            <person name="Satou Y."/>
            <person name="Mineta K."/>
            <person name="Ogasawara M."/>
            <person name="Sasakura Y."/>
            <person name="Shoguchi E."/>
            <person name="Ueno K."/>
            <person name="Yamada L."/>
            <person name="Matsumoto J."/>
            <person name="Wasserscheid J."/>
            <person name="Dewar K."/>
            <person name="Wiley G.B."/>
            <person name="Macmil S.L."/>
            <person name="Roe B.A."/>
            <person name="Zeller R.W."/>
            <person name="Hastings K.E."/>
            <person name="Lemaire P."/>
            <person name="Lindquist E."/>
            <person name="Endo T."/>
            <person name="Hotta K."/>
            <person name="Inaba K."/>
        </authorList>
    </citation>
    <scope>NUCLEOTIDE SEQUENCE [LARGE SCALE GENOMIC DNA]</scope>
    <source>
        <strain evidence="10">wild type</strain>
    </source>
</reference>
<keyword evidence="7" id="KW-0472">Membrane</keyword>
<dbReference type="PANTHER" id="PTHR12137">
    <property type="entry name" value="CARBOHYDRATE SULFOTRANSFERASE"/>
    <property type="match status" value="1"/>
</dbReference>
<evidence type="ECO:0000313" key="11">
    <source>
        <dbReference type="Proteomes" id="UP000008144"/>
    </source>
</evidence>
<evidence type="ECO:0000256" key="5">
    <source>
        <dbReference type="ARBA" id="ARBA00022989"/>
    </source>
</evidence>
<organism evidence="10 11">
    <name type="scientific">Ciona intestinalis</name>
    <name type="common">Transparent sea squirt</name>
    <name type="synonym">Ascidia intestinalis</name>
    <dbReference type="NCBI Taxonomy" id="7719"/>
    <lineage>
        <taxon>Eukaryota</taxon>
        <taxon>Metazoa</taxon>
        <taxon>Chordata</taxon>
        <taxon>Tunicata</taxon>
        <taxon>Ascidiacea</taxon>
        <taxon>Phlebobranchia</taxon>
        <taxon>Cionidae</taxon>
        <taxon>Ciona</taxon>
    </lineage>
</organism>
<dbReference type="PANTHER" id="PTHR12137:SF54">
    <property type="entry name" value="CARBOHYDRATE SULFOTRANSFERASE"/>
    <property type="match status" value="1"/>
</dbReference>
<evidence type="ECO:0000256" key="3">
    <source>
        <dbReference type="ARBA" id="ARBA00022679"/>
    </source>
</evidence>
<evidence type="ECO:0000313" key="10">
    <source>
        <dbReference type="Ensembl" id="ENSCINP00000021777.2"/>
    </source>
</evidence>
<dbReference type="InterPro" id="IPR018011">
    <property type="entry name" value="Carb_sulfotrans_8-10"/>
</dbReference>
<comment type="subcellular location">
    <subcellularLocation>
        <location evidence="1 9">Golgi apparatus membrane</location>
        <topology evidence="1 9">Single-pass type II membrane protein</topology>
    </subcellularLocation>
</comment>
<proteinExistence type="inferred from homology"/>
<dbReference type="Proteomes" id="UP000008144">
    <property type="component" value="Chromosome 2"/>
</dbReference>
<dbReference type="InParanoid" id="F6TJT5"/>
<comment type="similarity">
    <text evidence="2 9">Belongs to the sulfotransferase 2 family.</text>
</comment>
<evidence type="ECO:0000256" key="1">
    <source>
        <dbReference type="ARBA" id="ARBA00004323"/>
    </source>
</evidence>
<evidence type="ECO:0000256" key="9">
    <source>
        <dbReference type="RuleBase" id="RU364020"/>
    </source>
</evidence>
<keyword evidence="5" id="KW-1133">Transmembrane helix</keyword>
<keyword evidence="8 9" id="KW-0325">Glycoprotein</keyword>
<dbReference type="GO" id="GO:0016051">
    <property type="term" value="P:carbohydrate biosynthetic process"/>
    <property type="evidence" value="ECO:0007669"/>
    <property type="project" value="InterPro"/>
</dbReference>
<dbReference type="EC" id="2.8.2.-" evidence="9"/>
<evidence type="ECO:0000256" key="4">
    <source>
        <dbReference type="ARBA" id="ARBA00022692"/>
    </source>
</evidence>
<dbReference type="SUPFAM" id="SSF52540">
    <property type="entry name" value="P-loop containing nucleoside triphosphate hydrolases"/>
    <property type="match status" value="1"/>
</dbReference>
<dbReference type="EMBL" id="EAAA01001529">
    <property type="status" value="NOT_ANNOTATED_CDS"/>
    <property type="molecule type" value="Genomic_DNA"/>
</dbReference>
<evidence type="ECO:0000256" key="6">
    <source>
        <dbReference type="ARBA" id="ARBA00023034"/>
    </source>
</evidence>
<dbReference type="Ensembl" id="ENSCINT00000022023.2">
    <property type="protein sequence ID" value="ENSCINP00000021777.2"/>
    <property type="gene ID" value="ENSCING00000009124.3"/>
</dbReference>
<accession>F6TJT5</accession>
<keyword evidence="4" id="KW-0812">Transmembrane</keyword>
<sequence length="227" mass="27068">KKLYSCFLKKVASTAWKLLFLRLGSHIGDISIDDFRNLDYNDIPNTHFEQNVDETLAWFRLRNYMTFFITRHPFERLVSAFNDKLTIKSLKYKYMRILRTGEISFVQFVRYIIKEYKEGRGDQLDVHWLPQVKLCHPCQLNYDYIMRFETLANDSSRLLEYLQWDRKEDSKIKLSVQKSATQTEDTKVAFGQISQDEIKILKEIYKEDFTLLGYNPDLIVVDGKKTF</sequence>
<protein>
    <recommendedName>
        <fullName evidence="9">Carbohydrate sulfotransferase</fullName>
        <ecNumber evidence="9">2.8.2.-</ecNumber>
    </recommendedName>
</protein>
<keyword evidence="11" id="KW-1185">Reference proteome</keyword>
<reference evidence="10" key="3">
    <citation type="submission" date="2025-08" db="UniProtKB">
        <authorList>
            <consortium name="Ensembl"/>
        </authorList>
    </citation>
    <scope>IDENTIFICATION</scope>
</reference>
<name>F6TJT5_CIOIN</name>
<keyword evidence="9" id="KW-0735">Signal-anchor</keyword>
<evidence type="ECO:0000256" key="8">
    <source>
        <dbReference type="ARBA" id="ARBA00023180"/>
    </source>
</evidence>
<dbReference type="InterPro" id="IPR027417">
    <property type="entry name" value="P-loop_NTPase"/>
</dbReference>
<dbReference type="Pfam" id="PF03567">
    <property type="entry name" value="Sulfotransfer_2"/>
    <property type="match status" value="1"/>
</dbReference>
<dbReference type="GO" id="GO:0008146">
    <property type="term" value="F:sulfotransferase activity"/>
    <property type="evidence" value="ECO:0000318"/>
    <property type="project" value="GO_Central"/>
</dbReference>
<keyword evidence="6 9" id="KW-0333">Golgi apparatus</keyword>
<evidence type="ECO:0000256" key="2">
    <source>
        <dbReference type="ARBA" id="ARBA00006339"/>
    </source>
</evidence>
<keyword evidence="3 9" id="KW-0808">Transferase</keyword>
<dbReference type="OMA" id="EWRNGEN"/>
<reference evidence="10" key="4">
    <citation type="submission" date="2025-09" db="UniProtKB">
        <authorList>
            <consortium name="Ensembl"/>
        </authorList>
    </citation>
    <scope>IDENTIFICATION</scope>
</reference>
<reference evidence="11" key="1">
    <citation type="journal article" date="2002" name="Science">
        <title>The draft genome of Ciona intestinalis: insights into chordate and vertebrate origins.</title>
        <authorList>
            <person name="Dehal P."/>
            <person name="Satou Y."/>
            <person name="Campbell R.K."/>
            <person name="Chapman J."/>
            <person name="Degnan B."/>
            <person name="De Tomaso A."/>
            <person name="Davidson B."/>
            <person name="Di Gregorio A."/>
            <person name="Gelpke M."/>
            <person name="Goodstein D.M."/>
            <person name="Harafuji N."/>
            <person name="Hastings K.E."/>
            <person name="Ho I."/>
            <person name="Hotta K."/>
            <person name="Huang W."/>
            <person name="Kawashima T."/>
            <person name="Lemaire P."/>
            <person name="Martinez D."/>
            <person name="Meinertzhagen I.A."/>
            <person name="Necula S."/>
            <person name="Nonaka M."/>
            <person name="Putnam N."/>
            <person name="Rash S."/>
            <person name="Saiga H."/>
            <person name="Satake M."/>
            <person name="Terry A."/>
            <person name="Yamada L."/>
            <person name="Wang H.G."/>
            <person name="Awazu S."/>
            <person name="Azumi K."/>
            <person name="Boore J."/>
            <person name="Branno M."/>
            <person name="Chin-Bow S."/>
            <person name="DeSantis R."/>
            <person name="Doyle S."/>
            <person name="Francino P."/>
            <person name="Keys D.N."/>
            <person name="Haga S."/>
            <person name="Hayashi H."/>
            <person name="Hino K."/>
            <person name="Imai K.S."/>
            <person name="Inaba K."/>
            <person name="Kano S."/>
            <person name="Kobayashi K."/>
            <person name="Kobayashi M."/>
            <person name="Lee B.I."/>
            <person name="Makabe K.W."/>
            <person name="Manohar C."/>
            <person name="Matassi G."/>
            <person name="Medina M."/>
            <person name="Mochizuki Y."/>
            <person name="Mount S."/>
            <person name="Morishita T."/>
            <person name="Miura S."/>
            <person name="Nakayama A."/>
            <person name="Nishizaka S."/>
            <person name="Nomoto H."/>
            <person name="Ohta F."/>
            <person name="Oishi K."/>
            <person name="Rigoutsos I."/>
            <person name="Sano M."/>
            <person name="Sasaki A."/>
            <person name="Sasakura Y."/>
            <person name="Shoguchi E."/>
            <person name="Shin-i T."/>
            <person name="Spagnuolo A."/>
            <person name="Stainier D."/>
            <person name="Suzuki M.M."/>
            <person name="Tassy O."/>
            <person name="Takatori N."/>
            <person name="Tokuoka M."/>
            <person name="Yagi K."/>
            <person name="Yoshizaki F."/>
            <person name="Wada S."/>
            <person name="Zhang C."/>
            <person name="Hyatt P.D."/>
            <person name="Larimer F."/>
            <person name="Detter C."/>
            <person name="Doggett N."/>
            <person name="Glavina T."/>
            <person name="Hawkins T."/>
            <person name="Richardson P."/>
            <person name="Lucas S."/>
            <person name="Kohara Y."/>
            <person name="Levine M."/>
            <person name="Satoh N."/>
            <person name="Rokhsar D.S."/>
        </authorList>
    </citation>
    <scope>NUCLEOTIDE SEQUENCE [LARGE SCALE GENOMIC DNA]</scope>
</reference>